<dbReference type="Proteomes" id="UP000321497">
    <property type="component" value="Unassembled WGS sequence"/>
</dbReference>
<keyword evidence="1" id="KW-0732">Signal</keyword>
<dbReference type="Pfam" id="PF18962">
    <property type="entry name" value="Por_Secre_tail"/>
    <property type="match status" value="1"/>
</dbReference>
<dbReference type="AlphaFoldDB" id="A0A5C6YZY6"/>
<evidence type="ECO:0000313" key="4">
    <source>
        <dbReference type="Proteomes" id="UP000321497"/>
    </source>
</evidence>
<sequence>MNILLIQISLKKKLMKKVYLLYITVFIFNLGFSQEEVWSKLFSERLDFSQAVPKNVVFTNDLKIIYPVVEDGNLLRIYKLNENGDIVRILDTEESVSSISEIVKISETEFSLIFNVEPLALTPIYKVIHFNELLQITSETILNLPIISNFVNLIRFFNLENQQFVTFNDNGTYYLMHLNGNSELDIIYTSTNNVFVDHISILPTGNLLIDFSTGQAHILKCINTVNGNLIWEKNYGDPSEINLDYIKTFDSEGNIYMFRLIRNFINGEIFDTIELLKINGNDGSVTLNSIENPPNDCVLKFEDLEFNKVTQEVYFSYSNCSDPGGIILKSFSKNLEPLHTINVDAAPDGFFASVAKSSQIIFRDNGKVVFIYRSYKNVEEFDNIYFLSLTSNLLPLYTGELNIPPKNGTELFADAELFGEAKAVIIGDVPHKDPNVSWEVVQFFISMIDLDVVLNIEDVISNNVALFPNPSKDKLNIISSETFESFQVFDVSGKMINCPQNLFQKNIDISNLSNGIYFLRLKTSSLNTIHKQFIKF</sequence>
<evidence type="ECO:0000259" key="2">
    <source>
        <dbReference type="Pfam" id="PF18962"/>
    </source>
</evidence>
<reference evidence="3 4" key="1">
    <citation type="submission" date="2019-08" db="EMBL/GenBank/DDBJ databases">
        <title>Genome of Aequorivita antarctica SW49 (type strain).</title>
        <authorList>
            <person name="Bowman J.P."/>
        </authorList>
    </citation>
    <scope>NUCLEOTIDE SEQUENCE [LARGE SCALE GENOMIC DNA]</scope>
    <source>
        <strain evidence="3 4">SW49</strain>
    </source>
</reference>
<proteinExistence type="predicted"/>
<dbReference type="InterPro" id="IPR011047">
    <property type="entry name" value="Quinoprotein_ADH-like_sf"/>
</dbReference>
<protein>
    <submittedName>
        <fullName evidence="3">T9SS type A sorting domain-containing protein</fullName>
    </submittedName>
</protein>
<keyword evidence="4" id="KW-1185">Reference proteome</keyword>
<dbReference type="SUPFAM" id="SSF50998">
    <property type="entry name" value="Quinoprotein alcohol dehydrogenase-like"/>
    <property type="match status" value="1"/>
</dbReference>
<feature type="domain" description="Secretion system C-terminal sorting" evidence="2">
    <location>
        <begin position="466"/>
        <end position="534"/>
    </location>
</feature>
<organism evidence="3 4">
    <name type="scientific">Aequorivita antarctica</name>
    <dbReference type="NCBI Taxonomy" id="153266"/>
    <lineage>
        <taxon>Bacteria</taxon>
        <taxon>Pseudomonadati</taxon>
        <taxon>Bacteroidota</taxon>
        <taxon>Flavobacteriia</taxon>
        <taxon>Flavobacteriales</taxon>
        <taxon>Flavobacteriaceae</taxon>
        <taxon>Aequorivita</taxon>
    </lineage>
</organism>
<evidence type="ECO:0000256" key="1">
    <source>
        <dbReference type="ARBA" id="ARBA00022729"/>
    </source>
</evidence>
<name>A0A5C6YZY6_9FLAO</name>
<evidence type="ECO:0000313" key="3">
    <source>
        <dbReference type="EMBL" id="TXD73239.1"/>
    </source>
</evidence>
<dbReference type="NCBIfam" id="TIGR04183">
    <property type="entry name" value="Por_Secre_tail"/>
    <property type="match status" value="1"/>
</dbReference>
<dbReference type="EMBL" id="VORT01000005">
    <property type="protein sequence ID" value="TXD73239.1"/>
    <property type="molecule type" value="Genomic_DNA"/>
</dbReference>
<gene>
    <name evidence="3" type="ORF">ESU54_08870</name>
</gene>
<dbReference type="InterPro" id="IPR026444">
    <property type="entry name" value="Secre_tail"/>
</dbReference>
<accession>A0A5C6YZY6</accession>
<comment type="caution">
    <text evidence="3">The sequence shown here is derived from an EMBL/GenBank/DDBJ whole genome shotgun (WGS) entry which is preliminary data.</text>
</comment>